<sequence length="260" mass="27335">MNLLMPASYAPSLVALSFVIAVVGAFVALTASAGIVRAGRRISVFNAVTSGTALGGIGVWAMHFVGMLSLRVDMAVSYALPETLVSLIAAVGCSAMALLWVARGPDSLARMLGAGVLLGLGVSAMHYLGMAGMRFGGFLQWSWPLVAASIVIAVLAATAALWLAFAVRSLQARLLASVLMATAVCAMHYTGMEAGSFICTTPASLNFPQGDWLMTSLELPLIVSISAFGMAFVIFIDQMFQRLEHRHRANRLAAAGTPRR</sequence>
<reference evidence="3 4" key="1">
    <citation type="submission" date="2019-07" db="EMBL/GenBank/DDBJ databases">
        <title>Caenimonas sedimenti sp. nov., isolated from activated sludge.</title>
        <authorList>
            <person name="Xu J."/>
        </authorList>
    </citation>
    <scope>NUCLEOTIDE SEQUENCE [LARGE SCALE GENOMIC DNA]</scope>
    <source>
        <strain evidence="3 4">HX-9-20</strain>
    </source>
</reference>
<feature type="transmembrane region" description="Helical" evidence="1">
    <location>
        <begin position="83"/>
        <end position="101"/>
    </location>
</feature>
<dbReference type="PROSITE" id="PS50924">
    <property type="entry name" value="MHYT"/>
    <property type="match status" value="1"/>
</dbReference>
<name>A0A562ZE38_9BURK</name>
<protein>
    <submittedName>
        <fullName evidence="3">Histidine kinase</fullName>
    </submittedName>
</protein>
<dbReference type="GO" id="GO:0016301">
    <property type="term" value="F:kinase activity"/>
    <property type="evidence" value="ECO:0007669"/>
    <property type="project" value="UniProtKB-KW"/>
</dbReference>
<dbReference type="PANTHER" id="PTHR35152">
    <property type="entry name" value="DOMAIN SIGNALLING PROTEIN, PUTATIVE (AFU_ORTHOLOGUE AFUA_5G11310)-RELATED"/>
    <property type="match status" value="1"/>
</dbReference>
<dbReference type="PANTHER" id="PTHR35152:SF1">
    <property type="entry name" value="DOMAIN SIGNALLING PROTEIN, PUTATIVE (AFU_ORTHOLOGUE AFUA_5G11310)-RELATED"/>
    <property type="match status" value="1"/>
</dbReference>
<accession>A0A562ZE38</accession>
<gene>
    <name evidence="3" type="ORF">FN976_27940</name>
</gene>
<evidence type="ECO:0000313" key="3">
    <source>
        <dbReference type="EMBL" id="TWO64445.1"/>
    </source>
</evidence>
<feature type="transmembrane region" description="Helical" evidence="1">
    <location>
        <begin position="12"/>
        <end position="36"/>
    </location>
</feature>
<keyword evidence="1" id="KW-1133">Transmembrane helix</keyword>
<dbReference type="AlphaFoldDB" id="A0A562ZE38"/>
<dbReference type="OrthoDB" id="3763366at2"/>
<dbReference type="RefSeq" id="WP_145897240.1">
    <property type="nucleotide sequence ID" value="NZ_VOBQ01000031.1"/>
</dbReference>
<keyword evidence="3" id="KW-0808">Transferase</keyword>
<keyword evidence="4" id="KW-1185">Reference proteome</keyword>
<feature type="transmembrane region" description="Helical" evidence="1">
    <location>
        <begin position="212"/>
        <end position="236"/>
    </location>
</feature>
<organism evidence="3 4">
    <name type="scientific">Caenimonas sedimenti</name>
    <dbReference type="NCBI Taxonomy" id="2596921"/>
    <lineage>
        <taxon>Bacteria</taxon>
        <taxon>Pseudomonadati</taxon>
        <taxon>Pseudomonadota</taxon>
        <taxon>Betaproteobacteria</taxon>
        <taxon>Burkholderiales</taxon>
        <taxon>Comamonadaceae</taxon>
        <taxon>Caenimonas</taxon>
    </lineage>
</organism>
<dbReference type="InterPro" id="IPR005330">
    <property type="entry name" value="MHYT_dom"/>
</dbReference>
<evidence type="ECO:0000259" key="2">
    <source>
        <dbReference type="PROSITE" id="PS50924"/>
    </source>
</evidence>
<dbReference type="EMBL" id="VOBQ01000031">
    <property type="protein sequence ID" value="TWO64445.1"/>
    <property type="molecule type" value="Genomic_DNA"/>
</dbReference>
<dbReference type="GO" id="GO:0016020">
    <property type="term" value="C:membrane"/>
    <property type="evidence" value="ECO:0007669"/>
    <property type="project" value="UniProtKB-UniRule"/>
</dbReference>
<keyword evidence="3" id="KW-0418">Kinase</keyword>
<comment type="caution">
    <text evidence="3">The sequence shown here is derived from an EMBL/GenBank/DDBJ whole genome shotgun (WGS) entry which is preliminary data.</text>
</comment>
<evidence type="ECO:0000256" key="1">
    <source>
        <dbReference type="PROSITE-ProRule" id="PRU00244"/>
    </source>
</evidence>
<dbReference type="Proteomes" id="UP000318199">
    <property type="component" value="Unassembled WGS sequence"/>
</dbReference>
<dbReference type="Pfam" id="PF03707">
    <property type="entry name" value="MHYT"/>
    <property type="match status" value="2"/>
</dbReference>
<feature type="transmembrane region" description="Helical" evidence="1">
    <location>
        <begin position="141"/>
        <end position="167"/>
    </location>
</feature>
<feature type="transmembrane region" description="Helical" evidence="1">
    <location>
        <begin position="174"/>
        <end position="192"/>
    </location>
</feature>
<feature type="transmembrane region" description="Helical" evidence="1">
    <location>
        <begin position="108"/>
        <end position="129"/>
    </location>
</feature>
<feature type="domain" description="MHYT" evidence="2">
    <location>
        <begin position="9"/>
        <end position="198"/>
    </location>
</feature>
<feature type="transmembrane region" description="Helical" evidence="1">
    <location>
        <begin position="43"/>
        <end position="63"/>
    </location>
</feature>
<keyword evidence="1" id="KW-0472">Membrane</keyword>
<keyword evidence="1" id="KW-0812">Transmembrane</keyword>
<evidence type="ECO:0000313" key="4">
    <source>
        <dbReference type="Proteomes" id="UP000318199"/>
    </source>
</evidence>
<proteinExistence type="predicted"/>